<dbReference type="Proteomes" id="UP000307510">
    <property type="component" value="Unassembled WGS sequence"/>
</dbReference>
<evidence type="ECO:0000313" key="3">
    <source>
        <dbReference type="Proteomes" id="UP000307510"/>
    </source>
</evidence>
<proteinExistence type="predicted"/>
<name>A0A5R9A9Y2_PSENT</name>
<reference evidence="2 3" key="1">
    <citation type="submission" date="2019-05" db="EMBL/GenBank/DDBJ databases">
        <authorList>
            <person name="Moore K."/>
            <person name="O'Neill P."/>
            <person name="Farbos A."/>
            <person name="Studholme D.J."/>
        </authorList>
    </citation>
    <scope>NUCLEOTIDE SEQUENCE [LARGE SCALE GENOMIC DNA]</scope>
    <source>
        <strain evidence="2 3">DSM 9128</strain>
    </source>
</reference>
<feature type="chain" id="PRO_5024457662" evidence="1">
    <location>
        <begin position="21"/>
        <end position="159"/>
    </location>
</feature>
<organism evidence="2 3">
    <name type="scientific">Pseudomonas nitroreducens</name>
    <dbReference type="NCBI Taxonomy" id="46680"/>
    <lineage>
        <taxon>Bacteria</taxon>
        <taxon>Pseudomonadati</taxon>
        <taxon>Pseudomonadota</taxon>
        <taxon>Gammaproteobacteria</taxon>
        <taxon>Pseudomonadales</taxon>
        <taxon>Pseudomonadaceae</taxon>
        <taxon>Pseudomonas</taxon>
    </lineage>
</organism>
<keyword evidence="1" id="KW-0732">Signal</keyword>
<feature type="signal peptide" evidence="1">
    <location>
        <begin position="1"/>
        <end position="20"/>
    </location>
</feature>
<comment type="caution">
    <text evidence="2">The sequence shown here is derived from an EMBL/GenBank/DDBJ whole genome shotgun (WGS) entry which is preliminary data.</text>
</comment>
<sequence length="159" mass="17526">MRTHGKALFLLAMMSTAAHAGVLLDKTDRFRETRAVVWNSIPDNDREFALSALAFYPKGAASPSSYTFTLTTYSDTGEYARCHHNAWLIDGQRSMELESSYENSPQASVVIERFTSKVSREVLERVAAAKLVEFKICGTEGAISAADIDGVRQVLDATK</sequence>
<protein>
    <submittedName>
        <fullName evidence="2">Uncharacterized protein</fullName>
    </submittedName>
</protein>
<evidence type="ECO:0000256" key="1">
    <source>
        <dbReference type="SAM" id="SignalP"/>
    </source>
</evidence>
<dbReference type="EMBL" id="VASG01000003">
    <property type="protein sequence ID" value="TLP74747.1"/>
    <property type="molecule type" value="Genomic_DNA"/>
</dbReference>
<dbReference type="AlphaFoldDB" id="A0A5R9A9Y2"/>
<gene>
    <name evidence="2" type="ORF">FEA48_11065</name>
</gene>
<accession>A0A5R9A9Y2</accession>
<evidence type="ECO:0000313" key="2">
    <source>
        <dbReference type="EMBL" id="TLP74747.1"/>
    </source>
</evidence>
<dbReference type="RefSeq" id="WP_138213844.1">
    <property type="nucleotide sequence ID" value="NZ_VASG01000003.1"/>
</dbReference>
<reference evidence="3" key="2">
    <citation type="submission" date="2019-06" db="EMBL/GenBank/DDBJ databases">
        <title>AzeR, a transcriptional regulator that responds to azelaic acid in Pseudomonas nitroreducens.</title>
        <authorList>
            <person name="Bez C."/>
            <person name="Javvadi S.G."/>
            <person name="Bertani I."/>
            <person name="Devescovi G."/>
            <person name="Studholme D.J."/>
            <person name="Geller A."/>
            <person name="Levy A."/>
            <person name="Venturi V."/>
        </authorList>
    </citation>
    <scope>NUCLEOTIDE SEQUENCE [LARGE SCALE GENOMIC DNA]</scope>
    <source>
        <strain evidence="3">DSM 9128</strain>
    </source>
</reference>